<dbReference type="EMBL" id="RQHW01000031">
    <property type="protein sequence ID" value="TGN19389.1"/>
    <property type="molecule type" value="Genomic_DNA"/>
</dbReference>
<dbReference type="RefSeq" id="WP_135760151.1">
    <property type="nucleotide sequence ID" value="NZ_RQHW01000031.1"/>
</dbReference>
<protein>
    <submittedName>
        <fullName evidence="1">Uncharacterized protein</fullName>
    </submittedName>
</protein>
<reference evidence="1" key="1">
    <citation type="journal article" date="2019" name="PLoS Negl. Trop. Dis.">
        <title>Revisiting the worldwide diversity of Leptospira species in the environment.</title>
        <authorList>
            <person name="Vincent A.T."/>
            <person name="Schiettekatte O."/>
            <person name="Bourhy P."/>
            <person name="Veyrier F.J."/>
            <person name="Picardeau M."/>
        </authorList>
    </citation>
    <scope>NUCLEOTIDE SEQUENCE [LARGE SCALE GENOMIC DNA]</scope>
    <source>
        <strain evidence="1">201300427</strain>
    </source>
</reference>
<gene>
    <name evidence="1" type="ORF">EHS15_08580</name>
</gene>
<keyword evidence="2" id="KW-1185">Reference proteome</keyword>
<dbReference type="Proteomes" id="UP000298058">
    <property type="component" value="Unassembled WGS sequence"/>
</dbReference>
<evidence type="ECO:0000313" key="2">
    <source>
        <dbReference type="Proteomes" id="UP000298058"/>
    </source>
</evidence>
<evidence type="ECO:0000313" key="1">
    <source>
        <dbReference type="EMBL" id="TGN19389.1"/>
    </source>
</evidence>
<accession>A0A4R9M266</accession>
<organism evidence="1 2">
    <name type="scientific">Leptospira idonii</name>
    <dbReference type="NCBI Taxonomy" id="1193500"/>
    <lineage>
        <taxon>Bacteria</taxon>
        <taxon>Pseudomonadati</taxon>
        <taxon>Spirochaetota</taxon>
        <taxon>Spirochaetia</taxon>
        <taxon>Leptospirales</taxon>
        <taxon>Leptospiraceae</taxon>
        <taxon>Leptospira</taxon>
    </lineage>
</organism>
<proteinExistence type="predicted"/>
<sequence>MKKLGMLLVAIAIVTHCKPDKDDKTAENLLILSYLSSNSQAAAASQSSQVRATVGAIASSINTAARGNQVTFFFPKGTWTKERLMAFLNRKTLNYLISSELTPNIKPTALSASGGTCNSSGCNATLNGTTNCSSGGTVTLTNMKVTFTFPKALSYESTLDGTATTDKCASYGADYYNYPKYVSAVSSGKLTIKGKTNVSVNDYTFAAGSNNTIINTDFNYDENITVNSDALDIGNSTTIALKDVISIVSLRTVGQQKDFSTSNVNNVITVKVSVTEALTGTVSISGLVGGVAVNLSKTYAGDTFSYRYTCVINIANQIGTCEIVQ</sequence>
<dbReference type="AlphaFoldDB" id="A0A4R9M266"/>
<comment type="caution">
    <text evidence="1">The sequence shown here is derived from an EMBL/GenBank/DDBJ whole genome shotgun (WGS) entry which is preliminary data.</text>
</comment>
<name>A0A4R9M266_9LEPT</name>